<name>A0A1I2DMH4_9FIRM</name>
<proteinExistence type="predicted"/>
<dbReference type="RefSeq" id="WP_093914186.1">
    <property type="nucleotide sequence ID" value="NZ_FONL01000021.1"/>
</dbReference>
<accession>A0A1I2DMH4</accession>
<dbReference type="AlphaFoldDB" id="A0A1I2DMH4"/>
<reference evidence="1 2" key="1">
    <citation type="submission" date="2016-10" db="EMBL/GenBank/DDBJ databases">
        <authorList>
            <person name="de Groot N.N."/>
        </authorList>
    </citation>
    <scope>NUCLEOTIDE SEQUENCE [LARGE SCALE GENOMIC DNA]</scope>
    <source>
        <strain evidence="1 2">DSM 9236</strain>
    </source>
</reference>
<sequence length="81" mass="9172">MPINKNELTKEMLEKAMQCKTVEELMALGKAEGIVLTEDEAEAFLSELSGYELVGGEIKKIAGGIHRINRQDCMYYHRILK</sequence>
<evidence type="ECO:0008006" key="3">
    <source>
        <dbReference type="Google" id="ProtNLM"/>
    </source>
</evidence>
<gene>
    <name evidence="1" type="ORF">SAMN05216245_12132</name>
</gene>
<evidence type="ECO:0000313" key="1">
    <source>
        <dbReference type="EMBL" id="SFE81619.1"/>
    </source>
</evidence>
<organism evidence="1 2">
    <name type="scientific">Succiniclasticum ruminis DSM 9236</name>
    <dbReference type="NCBI Taxonomy" id="1123323"/>
    <lineage>
        <taxon>Bacteria</taxon>
        <taxon>Bacillati</taxon>
        <taxon>Bacillota</taxon>
        <taxon>Negativicutes</taxon>
        <taxon>Acidaminococcales</taxon>
        <taxon>Acidaminococcaceae</taxon>
        <taxon>Succiniclasticum</taxon>
    </lineage>
</organism>
<protein>
    <recommendedName>
        <fullName evidence="3">Nif11-like leader peptide domain-containing protein</fullName>
    </recommendedName>
</protein>
<dbReference type="STRING" id="1123323.SAMN05216245_12132"/>
<dbReference type="Proteomes" id="UP000198896">
    <property type="component" value="Unassembled WGS sequence"/>
</dbReference>
<evidence type="ECO:0000313" key="2">
    <source>
        <dbReference type="Proteomes" id="UP000198896"/>
    </source>
</evidence>
<keyword evidence="2" id="KW-1185">Reference proteome</keyword>
<dbReference type="EMBL" id="FONL01000021">
    <property type="protein sequence ID" value="SFE81619.1"/>
    <property type="molecule type" value="Genomic_DNA"/>
</dbReference>